<dbReference type="AlphaFoldDB" id="A0AAE0R012"/>
<gene>
    <name evidence="1" type="ORF">QTP70_031333</name>
</gene>
<evidence type="ECO:0000313" key="2">
    <source>
        <dbReference type="Proteomes" id="UP001274896"/>
    </source>
</evidence>
<dbReference type="Proteomes" id="UP001274896">
    <property type="component" value="Unassembled WGS sequence"/>
</dbReference>
<comment type="caution">
    <text evidence="1">The sequence shown here is derived from an EMBL/GenBank/DDBJ whole genome shotgun (WGS) entry which is preliminary data.</text>
</comment>
<sequence length="107" mass="12197">MRGSKTFIFPSIFYICLPYYWVTGNLEPIPGDYRHKRGRLHPGQDASLLQGPITRYGQFRDANQPTVHVFGLGRKPEYPVETPEAWGEHAKIHTHIVEAGIEPPTLQ</sequence>
<dbReference type="EMBL" id="JAUCMX010000008">
    <property type="protein sequence ID" value="KAK3538132.1"/>
    <property type="molecule type" value="Genomic_DNA"/>
</dbReference>
<accession>A0AAE0R012</accession>
<keyword evidence="2" id="KW-1185">Reference proteome</keyword>
<protein>
    <submittedName>
        <fullName evidence="1">Uncharacterized protein</fullName>
    </submittedName>
</protein>
<name>A0AAE0R012_9TELE</name>
<evidence type="ECO:0000313" key="1">
    <source>
        <dbReference type="EMBL" id="KAK3538132.1"/>
    </source>
</evidence>
<proteinExistence type="predicted"/>
<feature type="non-terminal residue" evidence="1">
    <location>
        <position position="107"/>
    </location>
</feature>
<reference evidence="1" key="1">
    <citation type="submission" date="2023-06" db="EMBL/GenBank/DDBJ databases">
        <title>Male Hemibagrus guttatus genome.</title>
        <authorList>
            <person name="Bian C."/>
        </authorList>
    </citation>
    <scope>NUCLEOTIDE SEQUENCE</scope>
    <source>
        <strain evidence="1">Male_cb2023</strain>
        <tissue evidence="1">Muscle</tissue>
    </source>
</reference>
<organism evidence="1 2">
    <name type="scientific">Hemibagrus guttatus</name>
    <dbReference type="NCBI Taxonomy" id="175788"/>
    <lineage>
        <taxon>Eukaryota</taxon>
        <taxon>Metazoa</taxon>
        <taxon>Chordata</taxon>
        <taxon>Craniata</taxon>
        <taxon>Vertebrata</taxon>
        <taxon>Euteleostomi</taxon>
        <taxon>Actinopterygii</taxon>
        <taxon>Neopterygii</taxon>
        <taxon>Teleostei</taxon>
        <taxon>Ostariophysi</taxon>
        <taxon>Siluriformes</taxon>
        <taxon>Bagridae</taxon>
        <taxon>Hemibagrus</taxon>
    </lineage>
</organism>